<dbReference type="PROSITE" id="PS51819">
    <property type="entry name" value="VOC"/>
    <property type="match status" value="2"/>
</dbReference>
<dbReference type="Pfam" id="PF00903">
    <property type="entry name" value="Glyoxalase"/>
    <property type="match status" value="2"/>
</dbReference>
<comment type="caution">
    <text evidence="2">The sequence shown here is derived from an EMBL/GenBank/DDBJ whole genome shotgun (WGS) entry which is preliminary data.</text>
</comment>
<dbReference type="PANTHER" id="PTHR36110">
    <property type="entry name" value="RING-CLEAVING DIOXYGENASE MHQE-RELATED"/>
    <property type="match status" value="1"/>
</dbReference>
<evidence type="ECO:0000313" key="2">
    <source>
        <dbReference type="EMBL" id="PTM58275.1"/>
    </source>
</evidence>
<feature type="domain" description="VOC" evidence="1">
    <location>
        <begin position="6"/>
        <end position="130"/>
    </location>
</feature>
<gene>
    <name evidence="2" type="ORF">C8J48_0855</name>
</gene>
<dbReference type="Gene3D" id="3.10.180.10">
    <property type="entry name" value="2,3-Dihydroxybiphenyl 1,2-Dioxygenase, domain 1"/>
    <property type="match status" value="2"/>
</dbReference>
<proteinExistence type="predicted"/>
<protein>
    <submittedName>
        <fullName evidence="2">Glyoxalase family protein</fullName>
    </submittedName>
</protein>
<dbReference type="RefSeq" id="WP_425430443.1">
    <property type="nucleotide sequence ID" value="NZ_PZZP01000001.1"/>
</dbReference>
<name>A0A2T4Z8T1_9BACL</name>
<evidence type="ECO:0000313" key="3">
    <source>
        <dbReference type="Proteomes" id="UP000241639"/>
    </source>
</evidence>
<dbReference type="InterPro" id="IPR004360">
    <property type="entry name" value="Glyas_Fos-R_dOase_dom"/>
</dbReference>
<dbReference type="EMBL" id="PZZP01000001">
    <property type="protein sequence ID" value="PTM58275.1"/>
    <property type="molecule type" value="Genomic_DNA"/>
</dbReference>
<organism evidence="2 3">
    <name type="scientific">Desmospora activa DSM 45169</name>
    <dbReference type="NCBI Taxonomy" id="1121389"/>
    <lineage>
        <taxon>Bacteria</taxon>
        <taxon>Bacillati</taxon>
        <taxon>Bacillota</taxon>
        <taxon>Bacilli</taxon>
        <taxon>Bacillales</taxon>
        <taxon>Thermoactinomycetaceae</taxon>
        <taxon>Desmospora</taxon>
    </lineage>
</organism>
<dbReference type="InterPro" id="IPR029068">
    <property type="entry name" value="Glyas_Bleomycin-R_OHBP_Dase"/>
</dbReference>
<dbReference type="CDD" id="cd08347">
    <property type="entry name" value="PcpA_C_like"/>
    <property type="match status" value="1"/>
</dbReference>
<dbReference type="Proteomes" id="UP000241639">
    <property type="component" value="Unassembled WGS sequence"/>
</dbReference>
<accession>A0A2T4Z8T1</accession>
<sequence length="315" mass="34996">MKKTVGIHHITAVAGHPQENLDFYTKVLGMRIIKQTVNFGDPNTYHLYFGDEVGRPGTLMTTFPSPQARKGRIGGGQVGVTSFAVPVGGLDYWKERLQQYDVSIMTGERLGDRLLQFDDPHGLHLEIVERKTEQRSGWTVVGLDGEYAITGIAGAVLYSTAPEKTNTLLEQGMGLIKVAEEKGWVRFQAESPNGQWIDVKREALPVGSMGAGVVHHIALRAADEAEQQEWIDHLHQYGITPTEVRNRLYFQSIYFREEGGILFEIATDGPGFTVDEERKHLGQSLKLPPWLEPERENIESGLLPLQVPKAKGGKG</sequence>
<dbReference type="AlphaFoldDB" id="A0A2T4Z8T1"/>
<dbReference type="InterPro" id="IPR052537">
    <property type="entry name" value="Extradiol_RC_dioxygenase"/>
</dbReference>
<dbReference type="SUPFAM" id="SSF54593">
    <property type="entry name" value="Glyoxalase/Bleomycin resistance protein/Dihydroxybiphenyl dioxygenase"/>
    <property type="match status" value="1"/>
</dbReference>
<feature type="domain" description="VOC" evidence="1">
    <location>
        <begin position="151"/>
        <end position="268"/>
    </location>
</feature>
<dbReference type="InterPro" id="IPR037523">
    <property type="entry name" value="VOC_core"/>
</dbReference>
<keyword evidence="3" id="KW-1185">Reference proteome</keyword>
<evidence type="ECO:0000259" key="1">
    <source>
        <dbReference type="PROSITE" id="PS51819"/>
    </source>
</evidence>
<dbReference type="PANTHER" id="PTHR36110:SF2">
    <property type="entry name" value="RING-CLEAVING DIOXYGENASE MHQE-RELATED"/>
    <property type="match status" value="1"/>
</dbReference>
<reference evidence="2 3" key="1">
    <citation type="submission" date="2018-04" db="EMBL/GenBank/DDBJ databases">
        <title>Genomic Encyclopedia of Archaeal and Bacterial Type Strains, Phase II (KMG-II): from individual species to whole genera.</title>
        <authorList>
            <person name="Goeker M."/>
        </authorList>
    </citation>
    <scope>NUCLEOTIDE SEQUENCE [LARGE SCALE GENOMIC DNA]</scope>
    <source>
        <strain evidence="2 3">DSM 45169</strain>
    </source>
</reference>